<dbReference type="Pfam" id="PF01230">
    <property type="entry name" value="HIT"/>
    <property type="match status" value="1"/>
</dbReference>
<gene>
    <name evidence="22" type="ORF">NKR19_g2509</name>
</gene>
<dbReference type="GO" id="GO:1990165">
    <property type="term" value="F:single-strand break-containing DNA binding"/>
    <property type="evidence" value="ECO:0007669"/>
    <property type="project" value="TreeGrafter"/>
</dbReference>
<feature type="domain" description="HIT" evidence="20">
    <location>
        <begin position="93"/>
        <end position="219"/>
    </location>
</feature>
<keyword evidence="12" id="KW-0539">Nucleus</keyword>
<evidence type="ECO:0000259" key="21">
    <source>
        <dbReference type="Pfam" id="PF16278"/>
    </source>
</evidence>
<keyword evidence="8" id="KW-0378">Hydrolase</keyword>
<evidence type="ECO:0000259" key="20">
    <source>
        <dbReference type="Pfam" id="PF01230"/>
    </source>
</evidence>
<evidence type="ECO:0000256" key="9">
    <source>
        <dbReference type="ARBA" id="ARBA00022833"/>
    </source>
</evidence>
<keyword evidence="23" id="KW-1185">Reference proteome</keyword>
<evidence type="ECO:0000313" key="22">
    <source>
        <dbReference type="EMBL" id="KAJ9161242.1"/>
    </source>
</evidence>
<evidence type="ECO:0000256" key="3">
    <source>
        <dbReference type="ARBA" id="ARBA00012495"/>
    </source>
</evidence>
<dbReference type="EC" id="3.6.1.72" evidence="3"/>
<evidence type="ECO:0000256" key="12">
    <source>
        <dbReference type="ARBA" id="ARBA00023242"/>
    </source>
</evidence>
<evidence type="ECO:0000256" key="19">
    <source>
        <dbReference type="SAM" id="MobiDB-lite"/>
    </source>
</evidence>
<dbReference type="Gene3D" id="3.30.428.10">
    <property type="entry name" value="HIT-like"/>
    <property type="match status" value="1"/>
</dbReference>
<dbReference type="GO" id="GO:0005634">
    <property type="term" value="C:nucleus"/>
    <property type="evidence" value="ECO:0007669"/>
    <property type="project" value="UniProtKB-SubCell"/>
</dbReference>
<evidence type="ECO:0000256" key="13">
    <source>
        <dbReference type="ARBA" id="ARBA00024601"/>
    </source>
</evidence>
<dbReference type="GO" id="GO:0046872">
    <property type="term" value="F:metal ion binding"/>
    <property type="evidence" value="ECO:0007669"/>
    <property type="project" value="UniProtKB-KW"/>
</dbReference>
<evidence type="ECO:0000256" key="17">
    <source>
        <dbReference type="ARBA" id="ARBA00068941"/>
    </source>
</evidence>
<sequence>MSFIASEPEEAITKAEITQQAPAPAPGNPASPSQAESPARPRNAFTELMKPKPKSSPDSKHSHPSTASKLTRVFKDRDGLGAYLANPKAFPSSRVIYHNADFVAIHDLYPKASVHTLLLPRSPKHNRLHPFEAFEDPDFLAAVKAETDRLRHLVAKELKRRFGSGSRKEIEREEALAAAGEDADQSKLPPGRDWLAEVRTGVHLHPSMSHLHVHVFSRDMRSPCMKHRKHYNSFNTPFLVEMEDFPLSDDDPRRHGYQGYLDRNLVCWRCGKNFTNKFKALKEHLEEEFEKWKAE</sequence>
<dbReference type="GO" id="GO:0000012">
    <property type="term" value="P:single strand break repair"/>
    <property type="evidence" value="ECO:0007669"/>
    <property type="project" value="TreeGrafter"/>
</dbReference>
<organism evidence="22 23">
    <name type="scientific">Coniochaeta hoffmannii</name>
    <dbReference type="NCBI Taxonomy" id="91930"/>
    <lineage>
        <taxon>Eukaryota</taxon>
        <taxon>Fungi</taxon>
        <taxon>Dikarya</taxon>
        <taxon>Ascomycota</taxon>
        <taxon>Pezizomycotina</taxon>
        <taxon>Sordariomycetes</taxon>
        <taxon>Sordariomycetidae</taxon>
        <taxon>Coniochaetales</taxon>
        <taxon>Coniochaetaceae</taxon>
        <taxon>Coniochaeta</taxon>
    </lineage>
</organism>
<dbReference type="GO" id="GO:0003725">
    <property type="term" value="F:double-stranded RNA binding"/>
    <property type="evidence" value="ECO:0007669"/>
    <property type="project" value="TreeGrafter"/>
</dbReference>
<dbReference type="GO" id="GO:0033699">
    <property type="term" value="F:DNA 5'-adenosine monophosphate hydrolase activity"/>
    <property type="evidence" value="ECO:0007669"/>
    <property type="project" value="UniProtKB-EC"/>
</dbReference>
<comment type="catalytic activity">
    <reaction evidence="13">
        <text>a 3'-end 2'-deoxyribonucleotide-3'-diphospho-5'-guanosine-DNA + H2O = a 3'-end 2'-deoxyribonucleotide 3'-phosphate-DNA + GMP + 2 H(+)</text>
        <dbReference type="Rhea" id="RHEA:52140"/>
        <dbReference type="Rhea" id="RHEA-COMP:13186"/>
        <dbReference type="Rhea" id="RHEA-COMP:13187"/>
        <dbReference type="ChEBI" id="CHEBI:15377"/>
        <dbReference type="ChEBI" id="CHEBI:15378"/>
        <dbReference type="ChEBI" id="CHEBI:58115"/>
        <dbReference type="ChEBI" id="CHEBI:136419"/>
        <dbReference type="ChEBI" id="CHEBI:136420"/>
        <dbReference type="EC" id="3.6.1.72"/>
    </reaction>
</comment>
<proteinExistence type="predicted"/>
<evidence type="ECO:0000256" key="16">
    <source>
        <dbReference type="ARBA" id="ARBA00059438"/>
    </source>
</evidence>
<name>A0AA38VN19_9PEZI</name>
<keyword evidence="6" id="KW-0479">Metal-binding</keyword>
<comment type="catalytic activity">
    <reaction evidence="15">
        <text>a 5'-end adenosine-5'-diphospho-5'-ribonucleoside-2'-deoxyribonucleotide-DNA + H2O = a 5'-end 5'-phospho-ribonucleoside-2'-deoxyribonucleotide-DNA + AMP + 2 H(+)</text>
        <dbReference type="Rhea" id="RHEA:52132"/>
        <dbReference type="Rhea" id="RHEA-COMP:13182"/>
        <dbReference type="Rhea" id="RHEA-COMP:13183"/>
        <dbReference type="ChEBI" id="CHEBI:15377"/>
        <dbReference type="ChEBI" id="CHEBI:15378"/>
        <dbReference type="ChEBI" id="CHEBI:136414"/>
        <dbReference type="ChEBI" id="CHEBI:136415"/>
        <dbReference type="ChEBI" id="CHEBI:456215"/>
        <dbReference type="EC" id="3.6.1.71"/>
    </reaction>
</comment>
<dbReference type="InterPro" id="IPR036265">
    <property type="entry name" value="HIT-like_sf"/>
</dbReference>
<dbReference type="PANTHER" id="PTHR12486">
    <property type="entry name" value="APRATAXIN-RELATED"/>
    <property type="match status" value="1"/>
</dbReference>
<evidence type="ECO:0000256" key="6">
    <source>
        <dbReference type="ARBA" id="ARBA00022723"/>
    </source>
</evidence>
<dbReference type="EC" id="3.6.1.71" evidence="4"/>
<comment type="function">
    <text evidence="16">DNA-binding protein involved in single-strand DNA break repair, double-strand DNA break repair and base excision repair. Resolves abortive DNA ligation intermediates formed either at base excision sites, or when DNA ligases attempt to repair non-ligatable breaks induced by reactive oxygen species. Catalyzes the release of adenylate groups covalently linked to 5'-phosphate termini, resulting in the production of 5'-phosphate termini that can be efficiently rejoined. Likewise, catalyzes the release of 3'-linked guanosine (DNAppG) and inosine (DNAppI) from DNA, but has higher specific activity with 5'-linked adenosine (AppDNA).</text>
</comment>
<dbReference type="Pfam" id="PF16278">
    <property type="entry name" value="zf-C2HE"/>
    <property type="match status" value="1"/>
</dbReference>
<evidence type="ECO:0000256" key="1">
    <source>
        <dbReference type="ARBA" id="ARBA00004123"/>
    </source>
</evidence>
<evidence type="ECO:0000256" key="2">
    <source>
        <dbReference type="ARBA" id="ARBA00004496"/>
    </source>
</evidence>
<evidence type="ECO:0000256" key="8">
    <source>
        <dbReference type="ARBA" id="ARBA00022801"/>
    </source>
</evidence>
<comment type="caution">
    <text evidence="22">The sequence shown here is derived from an EMBL/GenBank/DDBJ whole genome shotgun (WGS) entry which is preliminary data.</text>
</comment>
<accession>A0AA38VN19</accession>
<keyword evidence="9" id="KW-0862">Zinc</keyword>
<comment type="subcellular location">
    <subcellularLocation>
        <location evidence="2">Cytoplasm</location>
    </subcellularLocation>
    <subcellularLocation>
        <location evidence="1">Nucleus</location>
    </subcellularLocation>
</comment>
<dbReference type="InterPro" id="IPR011146">
    <property type="entry name" value="HIT-like"/>
</dbReference>
<keyword evidence="7" id="KW-0227">DNA damage</keyword>
<dbReference type="SUPFAM" id="SSF54197">
    <property type="entry name" value="HIT-like"/>
    <property type="match status" value="1"/>
</dbReference>
<dbReference type="InterPro" id="IPR032566">
    <property type="entry name" value="Znf-C2HE"/>
</dbReference>
<dbReference type="EMBL" id="JANBVN010000025">
    <property type="protein sequence ID" value="KAJ9161242.1"/>
    <property type="molecule type" value="Genomic_DNA"/>
</dbReference>
<dbReference type="PANTHER" id="PTHR12486:SF4">
    <property type="entry name" value="APRATAXIN"/>
    <property type="match status" value="1"/>
</dbReference>
<keyword evidence="11" id="KW-0234">DNA repair</keyword>
<protein>
    <recommendedName>
        <fullName evidence="17">Aprataxin-like protein</fullName>
        <ecNumber evidence="4">3.6.1.71</ecNumber>
        <ecNumber evidence="3">3.6.1.72</ecNumber>
    </recommendedName>
    <alternativeName>
        <fullName evidence="18">Hit family protein 3</fullName>
    </alternativeName>
</protein>
<evidence type="ECO:0000256" key="4">
    <source>
        <dbReference type="ARBA" id="ARBA00012496"/>
    </source>
</evidence>
<feature type="domain" description="Aprataxin C2HE/C2H2/C2HC zinc finger" evidence="21">
    <location>
        <begin position="235"/>
        <end position="291"/>
    </location>
</feature>
<evidence type="ECO:0000256" key="11">
    <source>
        <dbReference type="ARBA" id="ARBA00023204"/>
    </source>
</evidence>
<dbReference type="GO" id="GO:0120108">
    <property type="term" value="F:DNA-3'-diphospho-5'-guanosine diphosphatase activity"/>
    <property type="evidence" value="ECO:0007669"/>
    <property type="project" value="UniProtKB-EC"/>
</dbReference>
<reference evidence="22" key="1">
    <citation type="submission" date="2022-07" db="EMBL/GenBank/DDBJ databases">
        <title>Fungi with potential for degradation of polypropylene.</title>
        <authorList>
            <person name="Gostincar C."/>
        </authorList>
    </citation>
    <scope>NUCLEOTIDE SEQUENCE</scope>
    <source>
        <strain evidence="22">EXF-13287</strain>
    </source>
</reference>
<evidence type="ECO:0000256" key="10">
    <source>
        <dbReference type="ARBA" id="ARBA00023125"/>
    </source>
</evidence>
<keyword evidence="10" id="KW-0238">DNA-binding</keyword>
<dbReference type="GO" id="GO:0003697">
    <property type="term" value="F:single-stranded DNA binding"/>
    <property type="evidence" value="ECO:0007669"/>
    <property type="project" value="TreeGrafter"/>
</dbReference>
<dbReference type="Proteomes" id="UP001174691">
    <property type="component" value="Unassembled WGS sequence"/>
</dbReference>
<feature type="region of interest" description="Disordered" evidence="19">
    <location>
        <begin position="169"/>
        <end position="189"/>
    </location>
</feature>
<evidence type="ECO:0000313" key="23">
    <source>
        <dbReference type="Proteomes" id="UP001174691"/>
    </source>
</evidence>
<dbReference type="FunFam" id="3.30.428.10:FF:000017">
    <property type="entry name" value="Aprataxin-like protein"/>
    <property type="match status" value="1"/>
</dbReference>
<dbReference type="GO" id="GO:0005737">
    <property type="term" value="C:cytoplasm"/>
    <property type="evidence" value="ECO:0007669"/>
    <property type="project" value="UniProtKB-SubCell"/>
</dbReference>
<evidence type="ECO:0000256" key="5">
    <source>
        <dbReference type="ARBA" id="ARBA00022490"/>
    </source>
</evidence>
<dbReference type="GO" id="GO:0030983">
    <property type="term" value="F:mismatched DNA binding"/>
    <property type="evidence" value="ECO:0007669"/>
    <property type="project" value="TreeGrafter"/>
</dbReference>
<keyword evidence="5" id="KW-0963">Cytoplasm</keyword>
<evidence type="ECO:0000256" key="14">
    <source>
        <dbReference type="ARBA" id="ARBA00044639"/>
    </source>
</evidence>
<evidence type="ECO:0000256" key="15">
    <source>
        <dbReference type="ARBA" id="ARBA00044713"/>
    </source>
</evidence>
<evidence type="ECO:0000256" key="18">
    <source>
        <dbReference type="ARBA" id="ARBA00076243"/>
    </source>
</evidence>
<comment type="catalytic activity">
    <reaction evidence="14">
        <text>a 5'-end adenosine-5'-diphospho-5'-2'-deoxyribonucleoside-DNA + H2O = a 5'-end 5'-phospho-2'-deoxyribonucleoside-DNA + AMP + 2 H(+)</text>
        <dbReference type="Rhea" id="RHEA:52128"/>
        <dbReference type="Rhea" id="RHEA-COMP:13180"/>
        <dbReference type="Rhea" id="RHEA-COMP:13181"/>
        <dbReference type="ChEBI" id="CHEBI:15377"/>
        <dbReference type="ChEBI" id="CHEBI:15378"/>
        <dbReference type="ChEBI" id="CHEBI:136412"/>
        <dbReference type="ChEBI" id="CHEBI:136413"/>
        <dbReference type="ChEBI" id="CHEBI:456215"/>
        <dbReference type="EC" id="3.6.1.71"/>
    </reaction>
</comment>
<dbReference type="AlphaFoldDB" id="A0AA38VN19"/>
<feature type="region of interest" description="Disordered" evidence="19">
    <location>
        <begin position="1"/>
        <end position="72"/>
    </location>
</feature>
<evidence type="ECO:0000256" key="7">
    <source>
        <dbReference type="ARBA" id="ARBA00022763"/>
    </source>
</evidence>